<dbReference type="EMBL" id="ABWP01000012">
    <property type="protein sequence ID" value="EEA85931.1"/>
    <property type="molecule type" value="Genomic_DNA"/>
</dbReference>
<evidence type="ECO:0000259" key="7">
    <source>
        <dbReference type="PROSITE" id="PS50110"/>
    </source>
</evidence>
<evidence type="ECO:0000256" key="3">
    <source>
        <dbReference type="ARBA" id="ARBA00023163"/>
    </source>
</evidence>
<dbReference type="GO" id="GO:0043565">
    <property type="term" value="F:sequence-specific DNA binding"/>
    <property type="evidence" value="ECO:0007669"/>
    <property type="project" value="InterPro"/>
</dbReference>
<comment type="function">
    <text evidence="4">May play the central regulatory role in sporulation. It may be an element of the effector pathway responsible for the activation of sporulation genes in response to nutritional stress. Spo0A may act in concert with spo0H (a sigma factor) to control the expression of some genes that are critical to the sporulation process.</text>
</comment>
<dbReference type="Pfam" id="PF12833">
    <property type="entry name" value="HTH_18"/>
    <property type="match status" value="1"/>
</dbReference>
<evidence type="ECO:0000313" key="8">
    <source>
        <dbReference type="EMBL" id="EEA85931.1"/>
    </source>
</evidence>
<dbReference type="Proteomes" id="UP000003178">
    <property type="component" value="Unassembled WGS sequence"/>
</dbReference>
<evidence type="ECO:0000256" key="1">
    <source>
        <dbReference type="ARBA" id="ARBA00018672"/>
    </source>
</evidence>
<dbReference type="InterPro" id="IPR052048">
    <property type="entry name" value="ST_Response_Regulator"/>
</dbReference>
<reference evidence="8 9" key="1">
    <citation type="submission" date="2008-09" db="EMBL/GenBank/DDBJ databases">
        <authorList>
            <person name="Fulton L."/>
            <person name="Clifton S."/>
            <person name="Fulton B."/>
            <person name="Xu J."/>
            <person name="Minx P."/>
            <person name="Pepin K.H."/>
            <person name="Johnson M."/>
            <person name="Thiruvilangam P."/>
            <person name="Bhonagiri V."/>
            <person name="Nash W.E."/>
            <person name="Mardis E.R."/>
            <person name="Wilson R.K."/>
        </authorList>
    </citation>
    <scope>NUCLEOTIDE SEQUENCE [LARGE SCALE GENOMIC DNA]</scope>
    <source>
        <strain evidence="8 9">DSM 13275</strain>
    </source>
</reference>
<accession>B6FX11</accession>
<gene>
    <name evidence="8" type="primary">cheY</name>
    <name evidence="8" type="ORF">CLOHIR_00410</name>
</gene>
<feature type="domain" description="Response regulatory" evidence="7">
    <location>
        <begin position="8"/>
        <end position="124"/>
    </location>
</feature>
<dbReference type="SUPFAM" id="SSF52172">
    <property type="entry name" value="CheY-like"/>
    <property type="match status" value="1"/>
</dbReference>
<dbReference type="HOGENOM" id="CLU_000445_5_1_9"/>
<evidence type="ECO:0000313" key="9">
    <source>
        <dbReference type="Proteomes" id="UP000003178"/>
    </source>
</evidence>
<dbReference type="GO" id="GO:0000160">
    <property type="term" value="P:phosphorelay signal transduction system"/>
    <property type="evidence" value="ECO:0007669"/>
    <property type="project" value="InterPro"/>
</dbReference>
<dbReference type="SUPFAM" id="SSF46689">
    <property type="entry name" value="Homeodomain-like"/>
    <property type="match status" value="2"/>
</dbReference>
<dbReference type="InterPro" id="IPR009057">
    <property type="entry name" value="Homeodomain-like_sf"/>
</dbReference>
<dbReference type="InterPro" id="IPR018060">
    <property type="entry name" value="HTH_AraC"/>
</dbReference>
<dbReference type="SMART" id="SM00448">
    <property type="entry name" value="REC"/>
    <property type="match status" value="1"/>
</dbReference>
<dbReference type="Gene3D" id="1.10.10.60">
    <property type="entry name" value="Homeodomain-like"/>
    <property type="match status" value="2"/>
</dbReference>
<comment type="caution">
    <text evidence="8">The sequence shown here is derived from an EMBL/GenBank/DDBJ whole genome shotgun (WGS) entry which is preliminary data.</text>
</comment>
<keyword evidence="2" id="KW-0805">Transcription regulation</keyword>
<dbReference type="InterPro" id="IPR011006">
    <property type="entry name" value="CheY-like_superfamily"/>
</dbReference>
<keyword evidence="5" id="KW-0597">Phosphoprotein</keyword>
<dbReference type="eggNOG" id="COG2207">
    <property type="taxonomic scope" value="Bacteria"/>
</dbReference>
<dbReference type="InterPro" id="IPR001789">
    <property type="entry name" value="Sig_transdc_resp-reg_receiver"/>
</dbReference>
<dbReference type="PANTHER" id="PTHR43228:SF1">
    <property type="entry name" value="TWO-COMPONENT RESPONSE REGULATOR ARR22"/>
    <property type="match status" value="1"/>
</dbReference>
<dbReference type="STRING" id="500633.CLOHIR_00410"/>
<dbReference type="eggNOG" id="COG4753">
    <property type="taxonomic scope" value="Bacteria"/>
</dbReference>
<dbReference type="Pfam" id="PF00072">
    <property type="entry name" value="Response_reg"/>
    <property type="match status" value="1"/>
</dbReference>
<dbReference type="PANTHER" id="PTHR43228">
    <property type="entry name" value="TWO-COMPONENT RESPONSE REGULATOR"/>
    <property type="match status" value="1"/>
</dbReference>
<name>B6FX11_PEPHT</name>
<evidence type="ECO:0000256" key="4">
    <source>
        <dbReference type="ARBA" id="ARBA00024867"/>
    </source>
</evidence>
<dbReference type="GO" id="GO:0003700">
    <property type="term" value="F:DNA-binding transcription factor activity"/>
    <property type="evidence" value="ECO:0007669"/>
    <property type="project" value="InterPro"/>
</dbReference>
<dbReference type="AlphaFoldDB" id="B6FX11"/>
<dbReference type="SMART" id="SM00342">
    <property type="entry name" value="HTH_ARAC"/>
    <property type="match status" value="1"/>
</dbReference>
<sequence>MKVLIMYKILVVDDDELMRISMTKIISSVDGFQVDYIAKNGREAVEICKNNQVDIIFMDIMMPVMNGIDATREILSINPKANIYIVSSYQSFEMAKSAINSKIKRYFVKPVNPEIIVEILNNHREDKDNKENSIAKRVFDTISEKDFMKVYEMIDELVDEIYEISKDSDLRTVLKEISDKVFISVFHERDYNFEEIKNKFSISDKAVLDKRMLSIWIFKIMDYIFAEISSSKYAILKNVFKYIDNKIGEDISLKDIVKDCNISQGYLSRIFKKELNMTIMNYIHLKKINLAKEYLCMTEKSGAEISFEVGYNEFSYFCKVFKKYEGMTISEYRNV</sequence>
<protein>
    <recommendedName>
        <fullName evidence="1">Stage 0 sporulation protein A homolog</fullName>
    </recommendedName>
</protein>
<organism evidence="8 9">
    <name type="scientific">Peptacetobacter hiranonis (strain DSM 13275 / JCM 10541 / KCTC 15199 / TO-931)</name>
    <name type="common">Clostridium hiranonis</name>
    <dbReference type="NCBI Taxonomy" id="500633"/>
    <lineage>
        <taxon>Bacteria</taxon>
        <taxon>Bacillati</taxon>
        <taxon>Bacillota</taxon>
        <taxon>Clostridia</taxon>
        <taxon>Peptostreptococcales</taxon>
        <taxon>Peptostreptococcaceae</taxon>
        <taxon>Peptacetobacter</taxon>
    </lineage>
</organism>
<reference evidence="8 9" key="2">
    <citation type="submission" date="2008-10" db="EMBL/GenBank/DDBJ databases">
        <title>Draft genome sequence of Clostridium hiranonis (DSM 13275).</title>
        <authorList>
            <person name="Sudarsanam P."/>
            <person name="Ley R."/>
            <person name="Guruge J."/>
            <person name="Turnbaugh P.J."/>
            <person name="Mahowald M."/>
            <person name="Liep D."/>
            <person name="Gordon J."/>
        </authorList>
    </citation>
    <scope>NUCLEOTIDE SEQUENCE [LARGE SCALE GENOMIC DNA]</scope>
    <source>
        <strain evidence="8 9">DSM 13275</strain>
    </source>
</reference>
<dbReference type="PROSITE" id="PS50110">
    <property type="entry name" value="RESPONSE_REGULATORY"/>
    <property type="match status" value="1"/>
</dbReference>
<evidence type="ECO:0000256" key="2">
    <source>
        <dbReference type="ARBA" id="ARBA00023015"/>
    </source>
</evidence>
<keyword evidence="3" id="KW-0804">Transcription</keyword>
<dbReference type="Gene3D" id="3.40.50.2300">
    <property type="match status" value="1"/>
</dbReference>
<dbReference type="CDD" id="cd17536">
    <property type="entry name" value="REC_YesN-like"/>
    <property type="match status" value="1"/>
</dbReference>
<evidence type="ECO:0000256" key="5">
    <source>
        <dbReference type="PROSITE-ProRule" id="PRU00169"/>
    </source>
</evidence>
<proteinExistence type="predicted"/>
<keyword evidence="9" id="KW-1185">Reference proteome</keyword>
<evidence type="ECO:0000259" key="6">
    <source>
        <dbReference type="PROSITE" id="PS01124"/>
    </source>
</evidence>
<feature type="domain" description="HTH araC/xylS-type" evidence="6">
    <location>
        <begin position="237"/>
        <end position="335"/>
    </location>
</feature>
<feature type="modified residue" description="4-aspartylphosphate" evidence="5">
    <location>
        <position position="59"/>
    </location>
</feature>
<dbReference type="PROSITE" id="PS01124">
    <property type="entry name" value="HTH_ARAC_FAMILY_2"/>
    <property type="match status" value="1"/>
</dbReference>